<evidence type="ECO:0000256" key="4">
    <source>
        <dbReference type="PROSITE-ProRule" id="PRU00335"/>
    </source>
</evidence>
<comment type="caution">
    <text evidence="6">The sequence shown here is derived from an EMBL/GenBank/DDBJ whole genome shotgun (WGS) entry which is preliminary data.</text>
</comment>
<dbReference type="GO" id="GO:0000976">
    <property type="term" value="F:transcription cis-regulatory region binding"/>
    <property type="evidence" value="ECO:0007669"/>
    <property type="project" value="TreeGrafter"/>
</dbReference>
<dbReference type="GO" id="GO:0003700">
    <property type="term" value="F:DNA-binding transcription factor activity"/>
    <property type="evidence" value="ECO:0007669"/>
    <property type="project" value="TreeGrafter"/>
</dbReference>
<dbReference type="Proteomes" id="UP000473325">
    <property type="component" value="Unassembled WGS sequence"/>
</dbReference>
<dbReference type="PANTHER" id="PTHR30055">
    <property type="entry name" value="HTH-TYPE TRANSCRIPTIONAL REGULATOR RUTR"/>
    <property type="match status" value="1"/>
</dbReference>
<proteinExistence type="predicted"/>
<organism evidence="6 7">
    <name type="scientific">Nocardioides flavescens</name>
    <dbReference type="NCBI Taxonomy" id="2691959"/>
    <lineage>
        <taxon>Bacteria</taxon>
        <taxon>Bacillati</taxon>
        <taxon>Actinomycetota</taxon>
        <taxon>Actinomycetes</taxon>
        <taxon>Propionibacteriales</taxon>
        <taxon>Nocardioidaceae</taxon>
        <taxon>Nocardioides</taxon>
    </lineage>
</organism>
<name>A0A6L7F3W1_9ACTN</name>
<dbReference type="SUPFAM" id="SSF46689">
    <property type="entry name" value="Homeodomain-like"/>
    <property type="match status" value="1"/>
</dbReference>
<dbReference type="InterPro" id="IPR050109">
    <property type="entry name" value="HTH-type_TetR-like_transc_reg"/>
</dbReference>
<evidence type="ECO:0000313" key="7">
    <source>
        <dbReference type="Proteomes" id="UP000473325"/>
    </source>
</evidence>
<dbReference type="PROSITE" id="PS50977">
    <property type="entry name" value="HTH_TETR_2"/>
    <property type="match status" value="1"/>
</dbReference>
<dbReference type="RefSeq" id="WP_160879882.1">
    <property type="nucleotide sequence ID" value="NZ_WUEK01000016.1"/>
</dbReference>
<protein>
    <submittedName>
        <fullName evidence="6">TetR family transcriptional regulator</fullName>
    </submittedName>
</protein>
<feature type="DNA-binding region" description="H-T-H motif" evidence="4">
    <location>
        <begin position="35"/>
        <end position="54"/>
    </location>
</feature>
<evidence type="ECO:0000313" key="6">
    <source>
        <dbReference type="EMBL" id="MXG91949.1"/>
    </source>
</evidence>
<evidence type="ECO:0000256" key="3">
    <source>
        <dbReference type="ARBA" id="ARBA00023163"/>
    </source>
</evidence>
<keyword evidence="3" id="KW-0804">Transcription</keyword>
<dbReference type="Pfam" id="PF00440">
    <property type="entry name" value="TetR_N"/>
    <property type="match status" value="1"/>
</dbReference>
<dbReference type="Gene3D" id="1.10.357.10">
    <property type="entry name" value="Tetracycline Repressor, domain 2"/>
    <property type="match status" value="1"/>
</dbReference>
<reference evidence="6 7" key="1">
    <citation type="submission" date="2019-12" db="EMBL/GenBank/DDBJ databases">
        <authorList>
            <person name="Kun Z."/>
        </authorList>
    </citation>
    <scope>NUCLEOTIDE SEQUENCE [LARGE SCALE GENOMIC DNA]</scope>
    <source>
        <strain evidence="6 7">YIM 123512</strain>
    </source>
</reference>
<dbReference type="EMBL" id="WUEK01000016">
    <property type="protein sequence ID" value="MXG91949.1"/>
    <property type="molecule type" value="Genomic_DNA"/>
</dbReference>
<evidence type="ECO:0000259" key="5">
    <source>
        <dbReference type="PROSITE" id="PS50977"/>
    </source>
</evidence>
<keyword evidence="1" id="KW-0805">Transcription regulation</keyword>
<evidence type="ECO:0000256" key="2">
    <source>
        <dbReference type="ARBA" id="ARBA00023125"/>
    </source>
</evidence>
<keyword evidence="2 4" id="KW-0238">DNA-binding</keyword>
<evidence type="ECO:0000256" key="1">
    <source>
        <dbReference type="ARBA" id="ARBA00023015"/>
    </source>
</evidence>
<dbReference type="InterPro" id="IPR054129">
    <property type="entry name" value="DesT_TetR_C"/>
</dbReference>
<dbReference type="AlphaFoldDB" id="A0A6L7F3W1"/>
<dbReference type="Pfam" id="PF21943">
    <property type="entry name" value="TetR_C_46"/>
    <property type="match status" value="1"/>
</dbReference>
<feature type="domain" description="HTH tetR-type" evidence="5">
    <location>
        <begin position="12"/>
        <end position="72"/>
    </location>
</feature>
<dbReference type="InterPro" id="IPR001647">
    <property type="entry name" value="HTH_TetR"/>
</dbReference>
<dbReference type="InterPro" id="IPR009057">
    <property type="entry name" value="Homeodomain-like_sf"/>
</dbReference>
<accession>A0A6L7F3W1</accession>
<gene>
    <name evidence="6" type="ORF">GRQ65_20605</name>
</gene>
<dbReference type="PANTHER" id="PTHR30055:SF174">
    <property type="entry name" value="TRANSCRIPTIONAL REGULATORY PROTEIN (PROBABLY TETR-FAMILY)-RELATED"/>
    <property type="match status" value="1"/>
</dbReference>
<sequence>MSAPTRSRLAPDERRDQLLELGVSLLADRPLEALTIDLLAEQGGISRGLLYHYFGSKQAFHLAVVRRAADDLIARTAPPAHGDPLERLHTGTVAYVDYVLASYDGYVSLVRGAAGGNAELREIYEEVRAALSDRIFDEDPDGLLVTDTPAHRLLVRGWTAMVEELVLAWAADERAGRARLTRAELDGLVVGALPALLAAAP</sequence>
<keyword evidence="7" id="KW-1185">Reference proteome</keyword>